<comment type="cofactor">
    <cofactor evidence="1">
        <name>Zn(2+)</name>
        <dbReference type="ChEBI" id="CHEBI:29105"/>
    </cofactor>
</comment>
<dbReference type="GO" id="GO:0009398">
    <property type="term" value="P:FMN biosynthetic process"/>
    <property type="evidence" value="ECO:0007669"/>
    <property type="project" value="UniProtKB-UniPathway"/>
</dbReference>
<dbReference type="GeneID" id="107216748"/>
<evidence type="ECO:0000256" key="13">
    <source>
        <dbReference type="ARBA" id="ARBA00029789"/>
    </source>
</evidence>
<dbReference type="Proteomes" id="UP000829291">
    <property type="component" value="Chromosome 1"/>
</dbReference>
<dbReference type="RefSeq" id="XP_015509512.1">
    <property type="nucleotide sequence ID" value="XM_015654026.2"/>
</dbReference>
<feature type="domain" description="Riboflavin kinase" evidence="17">
    <location>
        <begin position="3"/>
        <end position="133"/>
    </location>
</feature>
<reference evidence="19" key="1">
    <citation type="submission" date="2025-08" db="UniProtKB">
        <authorList>
            <consortium name="RefSeq"/>
        </authorList>
    </citation>
    <scope>IDENTIFICATION</scope>
    <source>
        <tissue evidence="19">Thorax and Abdomen</tissue>
    </source>
</reference>
<evidence type="ECO:0000256" key="5">
    <source>
        <dbReference type="ARBA" id="ARBA00022630"/>
    </source>
</evidence>
<dbReference type="GO" id="GO:0008531">
    <property type="term" value="F:riboflavin kinase activity"/>
    <property type="evidence" value="ECO:0007669"/>
    <property type="project" value="UniProtKB-EC"/>
</dbReference>
<evidence type="ECO:0000256" key="8">
    <source>
        <dbReference type="ARBA" id="ARBA00022723"/>
    </source>
</evidence>
<dbReference type="UniPathway" id="UPA00276">
    <property type="reaction ID" value="UER00406"/>
</dbReference>
<keyword evidence="11" id="KW-0862">Zinc</keyword>
<comment type="function">
    <text evidence="15">Catalyzes the phosphorylation of riboflavin (vitamin B2) to form flavin-mononucleotide (FMN), hence rate-limiting enzyme in the synthesis of FAD. Essential for TNF-induced reactive oxygen species (ROS) production. Through its interaction with both TNFRSF1A and CYBA, physically and functionally couples TNFRSF1A to NADPH oxidase. TNF-activation of RFK may enhance the incorporation of FAD in NADPH oxidase, a critical step for the assembly and activation of NADPH oxidase.</text>
</comment>
<dbReference type="InterPro" id="IPR023468">
    <property type="entry name" value="Riboflavin_kinase"/>
</dbReference>
<dbReference type="EC" id="2.7.1.26" evidence="3"/>
<keyword evidence="5" id="KW-0285">Flavoprotein</keyword>
<dbReference type="Gene3D" id="2.40.30.30">
    <property type="entry name" value="Riboflavin kinase-like"/>
    <property type="match status" value="1"/>
</dbReference>
<protein>
    <recommendedName>
        <fullName evidence="4">Riboflavin kinase</fullName>
        <ecNumber evidence="3">2.7.1.26</ecNumber>
    </recommendedName>
    <alternativeName>
        <fullName evidence="16">ATP:riboflavin 5'-phosphotransferase</fullName>
    </alternativeName>
    <alternativeName>
        <fullName evidence="13">Flavokinase</fullName>
    </alternativeName>
</protein>
<dbReference type="GO" id="GO:0005524">
    <property type="term" value="F:ATP binding"/>
    <property type="evidence" value="ECO:0007669"/>
    <property type="project" value="UniProtKB-KW"/>
</dbReference>
<proteinExistence type="predicted"/>
<evidence type="ECO:0000259" key="17">
    <source>
        <dbReference type="SMART" id="SM00904"/>
    </source>
</evidence>
<dbReference type="Pfam" id="PF01687">
    <property type="entry name" value="Flavokinase"/>
    <property type="match status" value="1"/>
</dbReference>
<keyword evidence="8" id="KW-0479">Metal-binding</keyword>
<dbReference type="PANTHER" id="PTHR22749">
    <property type="entry name" value="RIBOFLAVIN KINASE/FMN ADENYLYLTRANSFERASE"/>
    <property type="match status" value="1"/>
</dbReference>
<comment type="catalytic activity">
    <reaction evidence="14">
        <text>riboflavin + ATP = FMN + ADP + H(+)</text>
        <dbReference type="Rhea" id="RHEA:14357"/>
        <dbReference type="ChEBI" id="CHEBI:15378"/>
        <dbReference type="ChEBI" id="CHEBI:30616"/>
        <dbReference type="ChEBI" id="CHEBI:57986"/>
        <dbReference type="ChEBI" id="CHEBI:58210"/>
        <dbReference type="ChEBI" id="CHEBI:456216"/>
        <dbReference type="EC" id="2.7.1.26"/>
    </reaction>
    <physiologicalReaction direction="left-to-right" evidence="14">
        <dbReference type="Rhea" id="RHEA:14358"/>
    </physiologicalReaction>
</comment>
<dbReference type="OrthoDB" id="276388at2759"/>
<evidence type="ECO:0000256" key="11">
    <source>
        <dbReference type="ARBA" id="ARBA00022833"/>
    </source>
</evidence>
<keyword evidence="10 19" id="KW-0418">Kinase</keyword>
<dbReference type="FunFam" id="2.40.30.30:FF:000002">
    <property type="entry name" value="Riboflavin kinase, putative"/>
    <property type="match status" value="1"/>
</dbReference>
<evidence type="ECO:0000256" key="14">
    <source>
        <dbReference type="ARBA" id="ARBA00050912"/>
    </source>
</evidence>
<evidence type="ECO:0000256" key="3">
    <source>
        <dbReference type="ARBA" id="ARBA00012105"/>
    </source>
</evidence>
<dbReference type="SMART" id="SM00904">
    <property type="entry name" value="Flavokinase"/>
    <property type="match status" value="1"/>
</dbReference>
<evidence type="ECO:0000256" key="6">
    <source>
        <dbReference type="ARBA" id="ARBA00022643"/>
    </source>
</evidence>
<dbReference type="GO" id="GO:0005739">
    <property type="term" value="C:mitochondrion"/>
    <property type="evidence" value="ECO:0007669"/>
    <property type="project" value="TreeGrafter"/>
</dbReference>
<dbReference type="PANTHER" id="PTHR22749:SF6">
    <property type="entry name" value="RIBOFLAVIN KINASE"/>
    <property type="match status" value="1"/>
</dbReference>
<dbReference type="KEGG" id="nlo:107216748"/>
<organism evidence="19">
    <name type="scientific">Neodiprion lecontei</name>
    <name type="common">Redheaded pine sawfly</name>
    <dbReference type="NCBI Taxonomy" id="441921"/>
    <lineage>
        <taxon>Eukaryota</taxon>
        <taxon>Metazoa</taxon>
        <taxon>Ecdysozoa</taxon>
        <taxon>Arthropoda</taxon>
        <taxon>Hexapoda</taxon>
        <taxon>Insecta</taxon>
        <taxon>Pterygota</taxon>
        <taxon>Neoptera</taxon>
        <taxon>Endopterygota</taxon>
        <taxon>Hymenoptera</taxon>
        <taxon>Tenthredinoidea</taxon>
        <taxon>Diprionidae</taxon>
        <taxon>Diprioninae</taxon>
        <taxon>Neodiprion</taxon>
    </lineage>
</organism>
<evidence type="ECO:0000256" key="12">
    <source>
        <dbReference type="ARBA" id="ARBA00022840"/>
    </source>
</evidence>
<evidence type="ECO:0000256" key="1">
    <source>
        <dbReference type="ARBA" id="ARBA00001947"/>
    </source>
</evidence>
<dbReference type="InterPro" id="IPR015865">
    <property type="entry name" value="Riboflavin_kinase_bac/euk"/>
</dbReference>
<keyword evidence="6" id="KW-0288">FMN</keyword>
<gene>
    <name evidence="19" type="primary">LOC107216748</name>
</gene>
<evidence type="ECO:0000256" key="4">
    <source>
        <dbReference type="ARBA" id="ARBA00017394"/>
    </source>
</evidence>
<dbReference type="SUPFAM" id="SSF82114">
    <property type="entry name" value="Riboflavin kinase-like"/>
    <property type="match status" value="1"/>
</dbReference>
<accession>A0A6J0B5R4</accession>
<comment type="pathway">
    <text evidence="2">Cofactor biosynthesis; FMN biosynthesis; FMN from riboflavin (ATP route): step 1/1.</text>
</comment>
<keyword evidence="12" id="KW-0067">ATP-binding</keyword>
<evidence type="ECO:0000256" key="7">
    <source>
        <dbReference type="ARBA" id="ARBA00022679"/>
    </source>
</evidence>
<dbReference type="FunCoup" id="A0A6J0B5R4">
    <property type="interactions" value="1128"/>
</dbReference>
<keyword evidence="7" id="KW-0808">Transferase</keyword>
<evidence type="ECO:0000256" key="9">
    <source>
        <dbReference type="ARBA" id="ARBA00022741"/>
    </source>
</evidence>
<dbReference type="AlphaFoldDB" id="A0A6J0B5R4"/>
<keyword evidence="9" id="KW-0547">Nucleotide-binding</keyword>
<evidence type="ECO:0000256" key="16">
    <source>
        <dbReference type="ARBA" id="ARBA00077632"/>
    </source>
</evidence>
<dbReference type="InParanoid" id="A0A6J0B5R4"/>
<keyword evidence="18" id="KW-1185">Reference proteome</keyword>
<evidence type="ECO:0000313" key="18">
    <source>
        <dbReference type="Proteomes" id="UP000829291"/>
    </source>
</evidence>
<dbReference type="InterPro" id="IPR023465">
    <property type="entry name" value="Riboflavin_kinase_dom_sf"/>
</dbReference>
<name>A0A6J0B5R4_NEOLC</name>
<dbReference type="GO" id="GO:0009231">
    <property type="term" value="P:riboflavin biosynthetic process"/>
    <property type="evidence" value="ECO:0007669"/>
    <property type="project" value="InterPro"/>
</dbReference>
<evidence type="ECO:0000256" key="2">
    <source>
        <dbReference type="ARBA" id="ARBA00005201"/>
    </source>
</evidence>
<evidence type="ECO:0000256" key="10">
    <source>
        <dbReference type="ARBA" id="ARBA00022777"/>
    </source>
</evidence>
<evidence type="ECO:0000313" key="19">
    <source>
        <dbReference type="RefSeq" id="XP_015509512.1"/>
    </source>
</evidence>
<dbReference type="GO" id="GO:0046872">
    <property type="term" value="F:metal ion binding"/>
    <property type="evidence" value="ECO:0007669"/>
    <property type="project" value="UniProtKB-KW"/>
</dbReference>
<sequence>MFQAGLPHFAVGPIVKGFGRGSRELRIPTANYPDEVVQNLPKEIATGVYCGFASVNKEEVHKMVMSIGWNPFYENSQKTMETHIMHNFQDDFYGAELRVVMLGYLRPEKKFDSVDDLIAEIRADIDAADALLNESKFSVYRTNCFFTEDDNDQQKSTEGVQKTRRRGLCNHVESCILS</sequence>
<evidence type="ECO:0000256" key="15">
    <source>
        <dbReference type="ARBA" id="ARBA00054097"/>
    </source>
</evidence>